<evidence type="ECO:0000313" key="3">
    <source>
        <dbReference type="EMBL" id="PVH20806.1"/>
    </source>
</evidence>
<evidence type="ECO:0000256" key="1">
    <source>
        <dbReference type="SAM" id="Coils"/>
    </source>
</evidence>
<accession>A0A2V1ATG7</accession>
<reference evidence="3 4" key="1">
    <citation type="submission" date="2017-12" db="EMBL/GenBank/DDBJ databases">
        <title>Genome Sequence of a Multidrug-Resistant Candida haemulonii Isolate from a Patient with Chronic Leg Ulcers in Israel.</title>
        <authorList>
            <person name="Chow N.A."/>
            <person name="Gade L."/>
            <person name="Batra D."/>
            <person name="Rowe L.A."/>
            <person name="Ben-Ami R."/>
            <person name="Loparev V.N."/>
            <person name="Litvintseva A.P."/>
        </authorList>
    </citation>
    <scope>NUCLEOTIDE SEQUENCE [LARGE SCALE GENOMIC DNA]</scope>
    <source>
        <strain evidence="3 4">B11899</strain>
    </source>
</reference>
<keyword evidence="1" id="KW-0175">Coiled coil</keyword>
<dbReference type="OrthoDB" id="4082095at2759"/>
<dbReference type="AlphaFoldDB" id="A0A2V1ATG7"/>
<dbReference type="EMBL" id="PKFO01000004">
    <property type="protein sequence ID" value="PVH20806.1"/>
    <property type="molecule type" value="Genomic_DNA"/>
</dbReference>
<organism evidence="3 4">
    <name type="scientific">Candidozyma haemuli</name>
    <dbReference type="NCBI Taxonomy" id="45357"/>
    <lineage>
        <taxon>Eukaryota</taxon>
        <taxon>Fungi</taxon>
        <taxon>Dikarya</taxon>
        <taxon>Ascomycota</taxon>
        <taxon>Saccharomycotina</taxon>
        <taxon>Pichiomycetes</taxon>
        <taxon>Metschnikowiaceae</taxon>
        <taxon>Candidozyma</taxon>
    </lineage>
</organism>
<sequence>MSDSDEISSGTDDDDILNAIMKGSAKPRKPPTPAPATTSTATADSDDEVSIPTVFLTQGAKNTSLLKKANEISQHIKEEQEKTTRQLEELGRLKREILEELNDNGSALTYTYKSANDVIEEYIQHYYANHYSLRAHRHFYFFGDVYRVELGDVSDEKGTLIDSMGLSMDESLFPAYNRALAGRGVTKEDVAFWCIGKCLDETLLEDYLRFLQQYKPEDDGKPVMGIEEALEKVSGTKPAYKMPLKIRHFNNNVRLSILRASMLFLAYSPSTDRVPYILCFFLASSDFYANKHCRDSLIEFLMKPTFSKIAAEDSSKAIYDTFLALKPHYYGKEPDENYQKHYELIFNFLSNLHSAFKHTSGSENATLVSLSRSFLLDDFHPSTSPFSIDEITSILNDSLPRSPTTVAQHSTLANPIYKYVFKTRICTRLLTEMLYSDLDKKPFLTLHIQLQSLKDRLQQDMSHWLFLSNDIPYKADVSAGLSEAYHALDHFSTVLNKNLSLIQKDIFYEDP</sequence>
<evidence type="ECO:0000313" key="4">
    <source>
        <dbReference type="Proteomes" id="UP000244309"/>
    </source>
</evidence>
<evidence type="ECO:0000256" key="2">
    <source>
        <dbReference type="SAM" id="MobiDB-lite"/>
    </source>
</evidence>
<comment type="caution">
    <text evidence="3">The sequence shown here is derived from an EMBL/GenBank/DDBJ whole genome shotgun (WGS) entry which is preliminary data.</text>
</comment>
<feature type="region of interest" description="Disordered" evidence="2">
    <location>
        <begin position="1"/>
        <end position="47"/>
    </location>
</feature>
<dbReference type="GeneID" id="37009644"/>
<feature type="compositionally biased region" description="Acidic residues" evidence="2">
    <location>
        <begin position="1"/>
        <end position="16"/>
    </location>
</feature>
<proteinExistence type="predicted"/>
<protein>
    <submittedName>
        <fullName evidence="3">Uncharacterized protein</fullName>
    </submittedName>
</protein>
<feature type="coiled-coil region" evidence="1">
    <location>
        <begin position="62"/>
        <end position="100"/>
    </location>
</feature>
<name>A0A2V1ATG7_9ASCO</name>
<gene>
    <name evidence="3" type="ORF">CXQ85_004314</name>
</gene>
<dbReference type="Proteomes" id="UP000244309">
    <property type="component" value="Unassembled WGS sequence"/>
</dbReference>
<dbReference type="VEuPathDB" id="FungiDB:CXQ85_004314"/>
<keyword evidence="4" id="KW-1185">Reference proteome</keyword>
<dbReference type="RefSeq" id="XP_025341746.1">
    <property type="nucleotide sequence ID" value="XM_025487938.1"/>
</dbReference>